<evidence type="ECO:0000256" key="2">
    <source>
        <dbReference type="SAM" id="Phobius"/>
    </source>
</evidence>
<accession>A0AAV5QH62</accession>
<keyword evidence="2" id="KW-0472">Membrane</keyword>
<reference evidence="3 4" key="1">
    <citation type="journal article" date="2023" name="Elife">
        <title>Identification of key yeast species and microbe-microbe interactions impacting larval growth of Drosophila in the wild.</title>
        <authorList>
            <person name="Mure A."/>
            <person name="Sugiura Y."/>
            <person name="Maeda R."/>
            <person name="Honda K."/>
            <person name="Sakurai N."/>
            <person name="Takahashi Y."/>
            <person name="Watada M."/>
            <person name="Katoh T."/>
            <person name="Gotoh A."/>
            <person name="Gotoh Y."/>
            <person name="Taniguchi I."/>
            <person name="Nakamura K."/>
            <person name="Hayashi T."/>
            <person name="Katayama T."/>
            <person name="Uemura T."/>
            <person name="Hattori Y."/>
        </authorList>
    </citation>
    <scope>NUCLEOTIDE SEQUENCE [LARGE SCALE GENOMIC DNA]</scope>
    <source>
        <strain evidence="3 4">SC-9</strain>
    </source>
</reference>
<feature type="region of interest" description="Disordered" evidence="1">
    <location>
        <begin position="451"/>
        <end position="494"/>
    </location>
</feature>
<dbReference type="RefSeq" id="XP_064850508.1">
    <property type="nucleotide sequence ID" value="XM_064994436.1"/>
</dbReference>
<keyword evidence="2" id="KW-0812">Transmembrane</keyword>
<gene>
    <name evidence="3" type="ORF">DASC09_008330</name>
</gene>
<feature type="region of interest" description="Disordered" evidence="1">
    <location>
        <begin position="78"/>
        <end position="98"/>
    </location>
</feature>
<dbReference type="GeneID" id="90071487"/>
<organism evidence="3 4">
    <name type="scientific">Saccharomycopsis crataegensis</name>
    <dbReference type="NCBI Taxonomy" id="43959"/>
    <lineage>
        <taxon>Eukaryota</taxon>
        <taxon>Fungi</taxon>
        <taxon>Dikarya</taxon>
        <taxon>Ascomycota</taxon>
        <taxon>Saccharomycotina</taxon>
        <taxon>Saccharomycetes</taxon>
        <taxon>Saccharomycopsidaceae</taxon>
        <taxon>Saccharomycopsis</taxon>
    </lineage>
</organism>
<feature type="transmembrane region" description="Helical" evidence="2">
    <location>
        <begin position="632"/>
        <end position="652"/>
    </location>
</feature>
<name>A0AAV5QH62_9ASCO</name>
<comment type="caution">
    <text evidence="3">The sequence shown here is derived from an EMBL/GenBank/DDBJ whole genome shotgun (WGS) entry which is preliminary data.</text>
</comment>
<keyword evidence="4" id="KW-1185">Reference proteome</keyword>
<dbReference type="EMBL" id="BTFZ01000001">
    <property type="protein sequence ID" value="GMM33508.1"/>
    <property type="molecule type" value="Genomic_DNA"/>
</dbReference>
<evidence type="ECO:0000256" key="1">
    <source>
        <dbReference type="SAM" id="MobiDB-lite"/>
    </source>
</evidence>
<sequence>MSKDRDLKSLHKKIELQPRAKTIRNEHRTMSPTECTEYSNRMLSSHTSVFQTLENSELNNIALSSIAESGRKIIDNESHEGKQYTTPASESGEDPAPFSITSWQSISGSVQMSPNRQYSNDTNSHINSILSLSSDGEDGVTDIENKKSERFLDTESKQVNGKLSALLNHTTNIADTLSADQLIDKDYDSDESGTFEIDVNALIKNNDNPLLTRNNGSTTSGVLSPSLIMPKMMVASKVSSANNLRLCVIGSGLSTLKKELNICNGKQLLESGFNETTFSFQYLFTNLNSKVNVVVLVFDSANGLYSKDLFNILARYRKPVLPLIYETPVKKKNKKKTKGRSRIVAGGISDGESDYDENMYVVNEKFDVSESALTTLLLNNGIRLFNSPIRVDESEPLTFQNLHQIISSYFVDKRGNQLEEDDDQEENEEMIQSNASIWTTTIIQNTISSESEHNKKAGTRHHNRASVIDNATPGVDKKRRMSNSNSFSFSKSRKKRLDRKRLSYSKINNSDPLKLNEKKSYIFNSFTIGVGLGIVSLATVIVYYNKLRADNDKNLLPSVVTSEEVIEKSAWRRFLKHTNFQRLVYNESSSYSDRSLIVSGEESFGQSYSLSTSMVVDALIDSTKRMIYDTKIVIFNSVYFFKGLFGCGFLFVS</sequence>
<feature type="transmembrane region" description="Helical" evidence="2">
    <location>
        <begin position="521"/>
        <end position="544"/>
    </location>
</feature>
<protein>
    <submittedName>
        <fullName evidence="3">Uncharacterized protein</fullName>
    </submittedName>
</protein>
<keyword evidence="2" id="KW-1133">Transmembrane helix</keyword>
<evidence type="ECO:0000313" key="3">
    <source>
        <dbReference type="EMBL" id="GMM33508.1"/>
    </source>
</evidence>
<proteinExistence type="predicted"/>
<dbReference type="AlphaFoldDB" id="A0AAV5QH62"/>
<dbReference type="Proteomes" id="UP001360560">
    <property type="component" value="Unassembled WGS sequence"/>
</dbReference>
<evidence type="ECO:0000313" key="4">
    <source>
        <dbReference type="Proteomes" id="UP001360560"/>
    </source>
</evidence>